<gene>
    <name evidence="2" type="ORF">GCM10007304_31440</name>
</gene>
<reference evidence="2" key="2">
    <citation type="submission" date="2020-09" db="EMBL/GenBank/DDBJ databases">
        <authorList>
            <person name="Sun Q."/>
            <person name="Sedlacek I."/>
        </authorList>
    </citation>
    <scope>NUCLEOTIDE SEQUENCE</scope>
    <source>
        <strain evidence="2">CCM 7905</strain>
    </source>
</reference>
<accession>A0A917FZD8</accession>
<dbReference type="PANTHER" id="PTHR35908">
    <property type="entry name" value="HYPOTHETICAL FUSION PROTEIN"/>
    <property type="match status" value="1"/>
</dbReference>
<dbReference type="EMBL" id="BMCU01000003">
    <property type="protein sequence ID" value="GGG15109.1"/>
    <property type="molecule type" value="Genomic_DNA"/>
</dbReference>
<name>A0A917FZD8_9NOCA</name>
<dbReference type="Gene3D" id="3.10.180.10">
    <property type="entry name" value="2,3-Dihydroxybiphenyl 1,2-Dioxygenase, domain 1"/>
    <property type="match status" value="1"/>
</dbReference>
<dbReference type="SUPFAM" id="SSF54593">
    <property type="entry name" value="Glyoxalase/Bleomycin resistance protein/Dihydroxybiphenyl dioxygenase"/>
    <property type="match status" value="1"/>
</dbReference>
<evidence type="ECO:0000313" key="2">
    <source>
        <dbReference type="EMBL" id="GGG15109.1"/>
    </source>
</evidence>
<organism evidence="2 3">
    <name type="scientific">Rhodococcoides trifolii</name>
    <dbReference type="NCBI Taxonomy" id="908250"/>
    <lineage>
        <taxon>Bacteria</taxon>
        <taxon>Bacillati</taxon>
        <taxon>Actinomycetota</taxon>
        <taxon>Actinomycetes</taxon>
        <taxon>Mycobacteriales</taxon>
        <taxon>Nocardiaceae</taxon>
        <taxon>Rhodococcoides</taxon>
    </lineage>
</organism>
<dbReference type="AlphaFoldDB" id="A0A917FZD8"/>
<dbReference type="RefSeq" id="WP_188545770.1">
    <property type="nucleotide sequence ID" value="NZ_BMCU01000003.1"/>
</dbReference>
<keyword evidence="3" id="KW-1185">Reference proteome</keyword>
<dbReference type="PANTHER" id="PTHR35908:SF1">
    <property type="entry name" value="CONSERVED PROTEIN"/>
    <property type="match status" value="1"/>
</dbReference>
<dbReference type="PROSITE" id="PS51819">
    <property type="entry name" value="VOC"/>
    <property type="match status" value="1"/>
</dbReference>
<dbReference type="InterPro" id="IPR029068">
    <property type="entry name" value="Glyas_Bleomycin-R_OHBP_Dase"/>
</dbReference>
<sequence length="121" mass="13258">MTTPAIEMDYTVLDCPDPGALAAFYSGVLGWSVARDEGDWAEIRGPGQLRLAFQLAPEFAPIAWPDSGVHAHLDLVVDEFETTERHVLSLGAELVDASDAHSTFRVYRDPAGHIFCLCIRT</sequence>
<comment type="caution">
    <text evidence="2">The sequence shown here is derived from an EMBL/GenBank/DDBJ whole genome shotgun (WGS) entry which is preliminary data.</text>
</comment>
<dbReference type="InterPro" id="IPR037523">
    <property type="entry name" value="VOC_core"/>
</dbReference>
<feature type="domain" description="VOC" evidence="1">
    <location>
        <begin position="7"/>
        <end position="120"/>
    </location>
</feature>
<evidence type="ECO:0000259" key="1">
    <source>
        <dbReference type="PROSITE" id="PS51819"/>
    </source>
</evidence>
<dbReference type="Pfam" id="PF18029">
    <property type="entry name" value="Glyoxalase_6"/>
    <property type="match status" value="1"/>
</dbReference>
<protein>
    <submittedName>
        <fullName evidence="2">Glyoxalase</fullName>
    </submittedName>
</protein>
<reference evidence="2" key="1">
    <citation type="journal article" date="2014" name="Int. J. Syst. Evol. Microbiol.">
        <title>Complete genome sequence of Corynebacterium casei LMG S-19264T (=DSM 44701T), isolated from a smear-ripened cheese.</title>
        <authorList>
            <consortium name="US DOE Joint Genome Institute (JGI-PGF)"/>
            <person name="Walter F."/>
            <person name="Albersmeier A."/>
            <person name="Kalinowski J."/>
            <person name="Ruckert C."/>
        </authorList>
    </citation>
    <scope>NUCLEOTIDE SEQUENCE</scope>
    <source>
        <strain evidence="2">CCM 7905</strain>
    </source>
</reference>
<proteinExistence type="predicted"/>
<dbReference type="InterPro" id="IPR041581">
    <property type="entry name" value="Glyoxalase_6"/>
</dbReference>
<dbReference type="Proteomes" id="UP000654257">
    <property type="component" value="Unassembled WGS sequence"/>
</dbReference>
<evidence type="ECO:0000313" key="3">
    <source>
        <dbReference type="Proteomes" id="UP000654257"/>
    </source>
</evidence>